<dbReference type="InterPro" id="IPR035969">
    <property type="entry name" value="Rab-GAP_TBC_sf"/>
</dbReference>
<proteinExistence type="predicted"/>
<dbReference type="PANTHER" id="PTHR22957:SF466">
    <property type="entry name" value="SI:DKEY-238D18.4"/>
    <property type="match status" value="1"/>
</dbReference>
<dbReference type="Pfam" id="PF00566">
    <property type="entry name" value="RabGAP-TBC"/>
    <property type="match status" value="1"/>
</dbReference>
<evidence type="ECO:0000256" key="1">
    <source>
        <dbReference type="ARBA" id="ARBA00022468"/>
    </source>
</evidence>
<keyword evidence="5" id="KW-1185">Reference proteome</keyword>
<dbReference type="PANTHER" id="PTHR22957">
    <property type="entry name" value="TBC1 DOMAIN FAMILY MEMBER GTPASE-ACTIVATING PROTEIN"/>
    <property type="match status" value="1"/>
</dbReference>
<name>A0ABY7EY51_MYAAR</name>
<feature type="region of interest" description="Disordered" evidence="2">
    <location>
        <begin position="107"/>
        <end position="147"/>
    </location>
</feature>
<dbReference type="Gene3D" id="1.10.8.270">
    <property type="entry name" value="putative rabgap domain of human tbc1 domain family member 14 like domains"/>
    <property type="match status" value="1"/>
</dbReference>
<organism evidence="4 5">
    <name type="scientific">Mya arenaria</name>
    <name type="common">Soft-shell clam</name>
    <dbReference type="NCBI Taxonomy" id="6604"/>
    <lineage>
        <taxon>Eukaryota</taxon>
        <taxon>Metazoa</taxon>
        <taxon>Spiralia</taxon>
        <taxon>Lophotrochozoa</taxon>
        <taxon>Mollusca</taxon>
        <taxon>Bivalvia</taxon>
        <taxon>Autobranchia</taxon>
        <taxon>Heteroconchia</taxon>
        <taxon>Euheterodonta</taxon>
        <taxon>Imparidentia</taxon>
        <taxon>Neoheterodontei</taxon>
        <taxon>Myida</taxon>
        <taxon>Myoidea</taxon>
        <taxon>Myidae</taxon>
        <taxon>Mya</taxon>
    </lineage>
</organism>
<dbReference type="InterPro" id="IPR000195">
    <property type="entry name" value="Rab-GAP-TBC_dom"/>
</dbReference>
<feature type="region of interest" description="Disordered" evidence="2">
    <location>
        <begin position="31"/>
        <end position="53"/>
    </location>
</feature>
<evidence type="ECO:0000256" key="2">
    <source>
        <dbReference type="SAM" id="MobiDB-lite"/>
    </source>
</evidence>
<dbReference type="SUPFAM" id="SSF47923">
    <property type="entry name" value="Ypt/Rab-GAP domain of gyp1p"/>
    <property type="match status" value="2"/>
</dbReference>
<protein>
    <recommendedName>
        <fullName evidence="3">Rab-GAP TBC domain-containing protein</fullName>
    </recommendedName>
</protein>
<keyword evidence="1" id="KW-0343">GTPase activation</keyword>
<sequence length="374" mass="42449">CRRINSDDSFEFVDQTDLLHVRLTGDHRRKHVIPGKEAQTGDQKQPLSPVSQRTTPLTLKAFQQLLDGDGRLVDESALRKTVFLASELEQGLVAKYQVPEQDTLAPASTENCCNQSNNGEPDKADGPHLNSTSCQNESNTQNNHQGMNKESDLVRLSKHCNFIDLNNEETRQKVAFMKIQAQVYVSRNRIDVGALRSCLRSSDTPTLTILREILITFSGFTPDVGYAQGMNDILARFLFVFDSEREFSFLDSLRVFEILSSHHLELSSVEAEKVKRKQTMKEFADIGGVTRTTPRETDAEFTFELFMCVAMLQECRPALFKCTDAAMVFQVINNLAINLDVVLEHSERLFFRYCKKSVEDSFQLVDTPGKKHRR</sequence>
<feature type="compositionally biased region" description="Polar residues" evidence="2">
    <location>
        <begin position="40"/>
        <end position="53"/>
    </location>
</feature>
<feature type="non-terminal residue" evidence="4">
    <location>
        <position position="1"/>
    </location>
</feature>
<feature type="compositionally biased region" description="Polar residues" evidence="2">
    <location>
        <begin position="107"/>
        <end position="119"/>
    </location>
</feature>
<reference evidence="4" key="1">
    <citation type="submission" date="2022-11" db="EMBL/GenBank/DDBJ databases">
        <title>Centuries of genome instability and evolution in soft-shell clam transmissible cancer (bioRxiv).</title>
        <authorList>
            <person name="Hart S.F.M."/>
            <person name="Yonemitsu M.A."/>
            <person name="Giersch R.M."/>
            <person name="Beal B.F."/>
            <person name="Arriagada G."/>
            <person name="Davis B.W."/>
            <person name="Ostrander E.A."/>
            <person name="Goff S.P."/>
            <person name="Metzger M.J."/>
        </authorList>
    </citation>
    <scope>NUCLEOTIDE SEQUENCE</scope>
    <source>
        <strain evidence="4">MELC-2E11</strain>
        <tissue evidence="4">Siphon/mantle</tissue>
    </source>
</reference>
<evidence type="ECO:0000313" key="4">
    <source>
        <dbReference type="EMBL" id="WAR13884.1"/>
    </source>
</evidence>
<feature type="compositionally biased region" description="Polar residues" evidence="2">
    <location>
        <begin position="129"/>
        <end position="146"/>
    </location>
</feature>
<accession>A0ABY7EY51</accession>
<feature type="domain" description="Rab-GAP TBC" evidence="3">
    <location>
        <begin position="182"/>
        <end position="254"/>
    </location>
</feature>
<evidence type="ECO:0000313" key="5">
    <source>
        <dbReference type="Proteomes" id="UP001164746"/>
    </source>
</evidence>
<dbReference type="EMBL" id="CP111020">
    <property type="protein sequence ID" value="WAR13884.1"/>
    <property type="molecule type" value="Genomic_DNA"/>
</dbReference>
<dbReference type="Proteomes" id="UP001164746">
    <property type="component" value="Chromosome 9"/>
</dbReference>
<gene>
    <name evidence="4" type="ORF">MAR_003989</name>
</gene>
<evidence type="ECO:0000259" key="3">
    <source>
        <dbReference type="Pfam" id="PF00566"/>
    </source>
</evidence>